<accession>A0A6A6UJL2</accession>
<dbReference type="Proteomes" id="UP000799302">
    <property type="component" value="Unassembled WGS sequence"/>
</dbReference>
<dbReference type="EMBL" id="MU004232">
    <property type="protein sequence ID" value="KAF2672429.1"/>
    <property type="molecule type" value="Genomic_DNA"/>
</dbReference>
<feature type="chain" id="PRO_5025559718" description="Hydrophobin" evidence="1">
    <location>
        <begin position="21"/>
        <end position="128"/>
    </location>
</feature>
<keyword evidence="1" id="KW-0732">Signal</keyword>
<protein>
    <recommendedName>
        <fullName evidence="4">Hydrophobin</fullName>
    </recommendedName>
</protein>
<evidence type="ECO:0008006" key="4">
    <source>
        <dbReference type="Google" id="ProtNLM"/>
    </source>
</evidence>
<feature type="signal peptide" evidence="1">
    <location>
        <begin position="1"/>
        <end position="20"/>
    </location>
</feature>
<gene>
    <name evidence="2" type="ORF">BT63DRAFT_422885</name>
</gene>
<evidence type="ECO:0000256" key="1">
    <source>
        <dbReference type="SAM" id="SignalP"/>
    </source>
</evidence>
<sequence length="128" mass="13947">MQHWLYFCCLFLSTALTAVANTPPPNPLPFWDPRICIDHNEGRGVCCRGVYVGNLELMMKLQGFTEFHPTDQTVNCIGVLGDASKDCPGINMCCQIRTATLPAFLALQCQKPPISNSSLLNIMGVGSG</sequence>
<evidence type="ECO:0000313" key="2">
    <source>
        <dbReference type="EMBL" id="KAF2672429.1"/>
    </source>
</evidence>
<proteinExistence type="predicted"/>
<organism evidence="2 3">
    <name type="scientific">Microthyrium microscopicum</name>
    <dbReference type="NCBI Taxonomy" id="703497"/>
    <lineage>
        <taxon>Eukaryota</taxon>
        <taxon>Fungi</taxon>
        <taxon>Dikarya</taxon>
        <taxon>Ascomycota</taxon>
        <taxon>Pezizomycotina</taxon>
        <taxon>Dothideomycetes</taxon>
        <taxon>Dothideomycetes incertae sedis</taxon>
        <taxon>Microthyriales</taxon>
        <taxon>Microthyriaceae</taxon>
        <taxon>Microthyrium</taxon>
    </lineage>
</organism>
<keyword evidence="3" id="KW-1185">Reference proteome</keyword>
<dbReference type="AlphaFoldDB" id="A0A6A6UJL2"/>
<evidence type="ECO:0000313" key="3">
    <source>
        <dbReference type="Proteomes" id="UP000799302"/>
    </source>
</evidence>
<name>A0A6A6UJL2_9PEZI</name>
<feature type="non-terminal residue" evidence="2">
    <location>
        <position position="128"/>
    </location>
</feature>
<reference evidence="2" key="1">
    <citation type="journal article" date="2020" name="Stud. Mycol.">
        <title>101 Dothideomycetes genomes: a test case for predicting lifestyles and emergence of pathogens.</title>
        <authorList>
            <person name="Haridas S."/>
            <person name="Albert R."/>
            <person name="Binder M."/>
            <person name="Bloem J."/>
            <person name="Labutti K."/>
            <person name="Salamov A."/>
            <person name="Andreopoulos B."/>
            <person name="Baker S."/>
            <person name="Barry K."/>
            <person name="Bills G."/>
            <person name="Bluhm B."/>
            <person name="Cannon C."/>
            <person name="Castanera R."/>
            <person name="Culley D."/>
            <person name="Daum C."/>
            <person name="Ezra D."/>
            <person name="Gonzalez J."/>
            <person name="Henrissat B."/>
            <person name="Kuo A."/>
            <person name="Liang C."/>
            <person name="Lipzen A."/>
            <person name="Lutzoni F."/>
            <person name="Magnuson J."/>
            <person name="Mondo S."/>
            <person name="Nolan M."/>
            <person name="Ohm R."/>
            <person name="Pangilinan J."/>
            <person name="Park H.-J."/>
            <person name="Ramirez L."/>
            <person name="Alfaro M."/>
            <person name="Sun H."/>
            <person name="Tritt A."/>
            <person name="Yoshinaga Y."/>
            <person name="Zwiers L.-H."/>
            <person name="Turgeon B."/>
            <person name="Goodwin S."/>
            <person name="Spatafora J."/>
            <person name="Crous P."/>
            <person name="Grigoriev I."/>
        </authorList>
    </citation>
    <scope>NUCLEOTIDE SEQUENCE</scope>
    <source>
        <strain evidence="2">CBS 115976</strain>
    </source>
</reference>